<dbReference type="InterPro" id="IPR036770">
    <property type="entry name" value="Ankyrin_rpt-contain_sf"/>
</dbReference>
<name>E3QHK8_COLGM</name>
<dbReference type="PANTHER" id="PTHR24171:SF9">
    <property type="entry name" value="ANKYRIN REPEAT DOMAIN-CONTAINING PROTEIN 39"/>
    <property type="match status" value="1"/>
</dbReference>
<reference evidence="5" key="1">
    <citation type="journal article" date="2012" name="Nat. Genet.">
        <title>Lifestyle transitions in plant pathogenic Colletotrichum fungi deciphered by genome and transcriptome analyses.</title>
        <authorList>
            <person name="O'Connell R.J."/>
            <person name="Thon M.R."/>
            <person name="Hacquard S."/>
            <person name="Amyotte S.G."/>
            <person name="Kleemann J."/>
            <person name="Torres M.F."/>
            <person name="Damm U."/>
            <person name="Buiate E.A."/>
            <person name="Epstein L."/>
            <person name="Alkan N."/>
            <person name="Altmueller J."/>
            <person name="Alvarado-Balderrama L."/>
            <person name="Bauser C.A."/>
            <person name="Becker C."/>
            <person name="Birren B.W."/>
            <person name="Chen Z."/>
            <person name="Choi J."/>
            <person name="Crouch J.A."/>
            <person name="Duvick J.P."/>
            <person name="Farman M.A."/>
            <person name="Gan P."/>
            <person name="Heiman D."/>
            <person name="Henrissat B."/>
            <person name="Howard R.J."/>
            <person name="Kabbage M."/>
            <person name="Koch C."/>
            <person name="Kracher B."/>
            <person name="Kubo Y."/>
            <person name="Law A.D."/>
            <person name="Lebrun M.-H."/>
            <person name="Lee Y.-H."/>
            <person name="Miyara I."/>
            <person name="Moore N."/>
            <person name="Neumann U."/>
            <person name="Nordstroem K."/>
            <person name="Panaccione D.G."/>
            <person name="Panstruga R."/>
            <person name="Place M."/>
            <person name="Proctor R.H."/>
            <person name="Prusky D."/>
            <person name="Rech G."/>
            <person name="Reinhardt R."/>
            <person name="Rollins J.A."/>
            <person name="Rounsley S."/>
            <person name="Schardl C.L."/>
            <person name="Schwartz D.C."/>
            <person name="Shenoy N."/>
            <person name="Shirasu K."/>
            <person name="Sikhakolli U.R."/>
            <person name="Stueber K."/>
            <person name="Sukno S.A."/>
            <person name="Sweigard J.A."/>
            <person name="Takano Y."/>
            <person name="Takahara H."/>
            <person name="Trail F."/>
            <person name="van der Does H.C."/>
            <person name="Voll L.M."/>
            <person name="Will I."/>
            <person name="Young S."/>
            <person name="Zeng Q."/>
            <person name="Zhang J."/>
            <person name="Zhou S."/>
            <person name="Dickman M.B."/>
            <person name="Schulze-Lefert P."/>
            <person name="Ver Loren van Themaat E."/>
            <person name="Ma L.-J."/>
            <person name="Vaillancourt L.J."/>
        </authorList>
    </citation>
    <scope>NUCLEOTIDE SEQUENCE [LARGE SCALE GENOMIC DNA]</scope>
    <source>
        <strain evidence="5">M1.001 / M2 / FGSC 10212</strain>
    </source>
</reference>
<dbReference type="SMART" id="SM00248">
    <property type="entry name" value="ANK"/>
    <property type="match status" value="5"/>
</dbReference>
<dbReference type="GeneID" id="24410855"/>
<feature type="repeat" description="ANK" evidence="3">
    <location>
        <begin position="90"/>
        <end position="122"/>
    </location>
</feature>
<dbReference type="EMBL" id="GG697349">
    <property type="protein sequence ID" value="EFQ30346.1"/>
    <property type="molecule type" value="Genomic_DNA"/>
</dbReference>
<evidence type="ECO:0000256" key="3">
    <source>
        <dbReference type="PROSITE-ProRule" id="PRU00023"/>
    </source>
</evidence>
<dbReference type="Pfam" id="PF13857">
    <property type="entry name" value="Ank_5"/>
    <property type="match status" value="1"/>
</dbReference>
<sequence>MAWLLDNSIAVQVAIDKNCCKVLAVLLSYVSELGTVGGRNLVRELVNNVPTRPGRYSDHSPLHDAVDESNVDIARLLLQYGANVNRQNQARRTPLHIAVEADDLEIVKFLTDHGASIHTRDGHGRTPVEVAVCHASPGMVEFFLEKGASIGRILKSDSNLMCASVNMAISLQKAGINLNQVGGFGVPLWTPMLFKIQLATYILNSDQCVFLHTFERGRVLWKLLWYFYDNDDVNSMHKQLRLMYRRLGHDFMRQISETETDDRHGAFNILCFSAHYGLVEEVKVLLEAGCGIEFEGSAAGTALMAAASLGRIEIVKLCTGLVIDREVYGTDQDRGAIG</sequence>
<dbReference type="PROSITE" id="PS50297">
    <property type="entry name" value="ANK_REP_REGION"/>
    <property type="match status" value="3"/>
</dbReference>
<keyword evidence="1" id="KW-0677">Repeat</keyword>
<dbReference type="STRING" id="645133.E3QHK8"/>
<dbReference type="eggNOG" id="KOG4177">
    <property type="taxonomic scope" value="Eukaryota"/>
</dbReference>
<keyword evidence="5" id="KW-1185">Reference proteome</keyword>
<dbReference type="InterPro" id="IPR002110">
    <property type="entry name" value="Ankyrin_rpt"/>
</dbReference>
<evidence type="ECO:0000313" key="4">
    <source>
        <dbReference type="EMBL" id="EFQ30346.1"/>
    </source>
</evidence>
<evidence type="ECO:0000256" key="1">
    <source>
        <dbReference type="ARBA" id="ARBA00022737"/>
    </source>
</evidence>
<dbReference type="Proteomes" id="UP000008782">
    <property type="component" value="Unassembled WGS sequence"/>
</dbReference>
<dbReference type="PANTHER" id="PTHR24171">
    <property type="entry name" value="ANKYRIN REPEAT DOMAIN-CONTAINING PROTEIN 39-RELATED"/>
    <property type="match status" value="1"/>
</dbReference>
<dbReference type="OrthoDB" id="194358at2759"/>
<dbReference type="AlphaFoldDB" id="E3QHK8"/>
<accession>E3QHK8</accession>
<dbReference type="RefSeq" id="XP_008094366.1">
    <property type="nucleotide sequence ID" value="XM_008096175.1"/>
</dbReference>
<protein>
    <recommendedName>
        <fullName evidence="6">Ankyrin repeat protein</fullName>
    </recommendedName>
</protein>
<dbReference type="PROSITE" id="PS50088">
    <property type="entry name" value="ANK_REPEAT"/>
    <property type="match status" value="3"/>
</dbReference>
<gene>
    <name evidence="4" type="ORF">GLRG_05490</name>
</gene>
<evidence type="ECO:0000256" key="2">
    <source>
        <dbReference type="ARBA" id="ARBA00023043"/>
    </source>
</evidence>
<dbReference type="VEuPathDB" id="FungiDB:GLRG_05490"/>
<organism evidence="5">
    <name type="scientific">Colletotrichum graminicola (strain M1.001 / M2 / FGSC 10212)</name>
    <name type="common">Maize anthracnose fungus</name>
    <name type="synonym">Glomerella graminicola</name>
    <dbReference type="NCBI Taxonomy" id="645133"/>
    <lineage>
        <taxon>Eukaryota</taxon>
        <taxon>Fungi</taxon>
        <taxon>Dikarya</taxon>
        <taxon>Ascomycota</taxon>
        <taxon>Pezizomycotina</taxon>
        <taxon>Sordariomycetes</taxon>
        <taxon>Hypocreomycetidae</taxon>
        <taxon>Glomerellales</taxon>
        <taxon>Glomerellaceae</taxon>
        <taxon>Colletotrichum</taxon>
        <taxon>Colletotrichum graminicola species complex</taxon>
    </lineage>
</organism>
<dbReference type="Gene3D" id="1.25.40.20">
    <property type="entry name" value="Ankyrin repeat-containing domain"/>
    <property type="match status" value="2"/>
</dbReference>
<dbReference type="SUPFAM" id="SSF48403">
    <property type="entry name" value="Ankyrin repeat"/>
    <property type="match status" value="1"/>
</dbReference>
<evidence type="ECO:0008006" key="6">
    <source>
        <dbReference type="Google" id="ProtNLM"/>
    </source>
</evidence>
<proteinExistence type="predicted"/>
<keyword evidence="2 3" id="KW-0040">ANK repeat</keyword>
<evidence type="ECO:0000313" key="5">
    <source>
        <dbReference type="Proteomes" id="UP000008782"/>
    </source>
</evidence>
<feature type="repeat" description="ANK" evidence="3">
    <location>
        <begin position="123"/>
        <end position="150"/>
    </location>
</feature>
<dbReference type="HOGENOM" id="CLU_821390_0_0_1"/>
<feature type="repeat" description="ANK" evidence="3">
    <location>
        <begin position="57"/>
        <end position="89"/>
    </location>
</feature>